<dbReference type="OrthoDB" id="1929575at2"/>
<proteinExistence type="predicted"/>
<name>A0A1L5F3V5_CLOKL</name>
<gene>
    <name evidence="1" type="ORF">BS101_02515</name>
</gene>
<dbReference type="EMBL" id="CP018335">
    <property type="protein sequence ID" value="APM37701.1"/>
    <property type="molecule type" value="Genomic_DNA"/>
</dbReference>
<evidence type="ECO:0000313" key="2">
    <source>
        <dbReference type="Proteomes" id="UP000184604"/>
    </source>
</evidence>
<dbReference type="RefSeq" id="WP_073537389.1">
    <property type="nucleotide sequence ID" value="NZ_CP018335.1"/>
</dbReference>
<sequence length="105" mass="12026">MGCRCNDITRCTNDIFKIGEMKSSFSSTESIDCSVSIELQKLAINCMTTFSCINMGELMSEEKKLNKDVTESLPKSVKKCEDKVEQLKLQKRSMQIEDIEYHSRD</sequence>
<dbReference type="Proteomes" id="UP000184604">
    <property type="component" value="Chromosome"/>
</dbReference>
<protein>
    <submittedName>
        <fullName evidence="1">Uncharacterized protein</fullName>
    </submittedName>
</protein>
<dbReference type="AlphaFoldDB" id="A0A1L5F3V5"/>
<organism evidence="1 2">
    <name type="scientific">Clostridium kluyveri</name>
    <dbReference type="NCBI Taxonomy" id="1534"/>
    <lineage>
        <taxon>Bacteria</taxon>
        <taxon>Bacillati</taxon>
        <taxon>Bacillota</taxon>
        <taxon>Clostridia</taxon>
        <taxon>Eubacteriales</taxon>
        <taxon>Clostridiaceae</taxon>
        <taxon>Clostridium</taxon>
    </lineage>
</organism>
<evidence type="ECO:0000313" key="1">
    <source>
        <dbReference type="EMBL" id="APM37701.1"/>
    </source>
</evidence>
<reference evidence="1 2" key="1">
    <citation type="submission" date="2016-12" db="EMBL/GenBank/DDBJ databases">
        <title>Complete genome sequence of Clostridium kluyveri JZZ isolated from the pit mud of a Chinese flavor liquor-making factory.</title>
        <authorList>
            <person name="Wang Y."/>
        </authorList>
    </citation>
    <scope>NUCLEOTIDE SEQUENCE [LARGE SCALE GENOMIC DNA]</scope>
    <source>
        <strain evidence="1 2">JZZ</strain>
    </source>
</reference>
<accession>A0A1L5F3V5</accession>